<dbReference type="RefSeq" id="WP_369208891.1">
    <property type="nucleotide sequence ID" value="NZ_JBFNXQ010000064.1"/>
</dbReference>
<feature type="chain" id="PRO_5047026501" description="PknH-like extracellular domain-containing protein" evidence="2">
    <location>
        <begin position="32"/>
        <end position="257"/>
    </location>
</feature>
<evidence type="ECO:0000313" key="3">
    <source>
        <dbReference type="EMBL" id="MEX5720250.1"/>
    </source>
</evidence>
<name>A0ABV3XI56_9ACTN</name>
<sequence length="257" mass="24791">MTARVRRGRVRTAGAAALAAGAVLTAGCADAGEPASPVSPAAATESASPGTAGSTDGLREALLPASAFGADATVVGLTLEQMGAGGLPDWSGDWSTGLPDDVTVDPPLCGAALGALSGLPGGAEAGGTAPVLAAQAALGDRLRTVQVLAESPELEGLQLPVDQLLAACSSVTVSGPQGERTTVDLVELDVAQLGDRSAALQVTVSRGNEEAVTALVGVVVTGDRGLLLAQTAAPDGPAPDAAAFTALLGDAAEAAAG</sequence>
<accession>A0ABV3XI56</accession>
<dbReference type="Proteomes" id="UP001560045">
    <property type="component" value="Unassembled WGS sequence"/>
</dbReference>
<proteinExistence type="predicted"/>
<gene>
    <name evidence="3" type="ORF">ABQ292_17960</name>
</gene>
<dbReference type="EMBL" id="JBFNXQ010000064">
    <property type="protein sequence ID" value="MEX5720250.1"/>
    <property type="molecule type" value="Genomic_DNA"/>
</dbReference>
<organism evidence="3 4">
    <name type="scientific">Geodermatophilus maliterrae</name>
    <dbReference type="NCBI Taxonomy" id="3162531"/>
    <lineage>
        <taxon>Bacteria</taxon>
        <taxon>Bacillati</taxon>
        <taxon>Actinomycetota</taxon>
        <taxon>Actinomycetes</taxon>
        <taxon>Geodermatophilales</taxon>
        <taxon>Geodermatophilaceae</taxon>
        <taxon>Geodermatophilus</taxon>
    </lineage>
</organism>
<feature type="region of interest" description="Disordered" evidence="1">
    <location>
        <begin position="31"/>
        <end position="57"/>
    </location>
</feature>
<feature type="signal peptide" evidence="2">
    <location>
        <begin position="1"/>
        <end position="31"/>
    </location>
</feature>
<dbReference type="PROSITE" id="PS51257">
    <property type="entry name" value="PROKAR_LIPOPROTEIN"/>
    <property type="match status" value="1"/>
</dbReference>
<keyword evidence="4" id="KW-1185">Reference proteome</keyword>
<evidence type="ECO:0000256" key="2">
    <source>
        <dbReference type="SAM" id="SignalP"/>
    </source>
</evidence>
<evidence type="ECO:0000256" key="1">
    <source>
        <dbReference type="SAM" id="MobiDB-lite"/>
    </source>
</evidence>
<feature type="compositionally biased region" description="Polar residues" evidence="1">
    <location>
        <begin position="45"/>
        <end position="54"/>
    </location>
</feature>
<reference evidence="3 4" key="1">
    <citation type="submission" date="2024-06" db="EMBL/GenBank/DDBJ databases">
        <title>Draft genome sequence of Geodermatophilus badlandi, a novel member of the Geodermatophilaceae isolated from badland sedimentary rocks in the Red desert, Wyoming, USA.</title>
        <authorList>
            <person name="Ben Tekaya S."/>
            <person name="Nouioui I."/>
            <person name="Flores G.M."/>
            <person name="Shaal M.N."/>
            <person name="Bredoire F."/>
            <person name="Basile F."/>
            <person name="Van Diepen L."/>
            <person name="Ward N.L."/>
        </authorList>
    </citation>
    <scope>NUCLEOTIDE SEQUENCE [LARGE SCALE GENOMIC DNA]</scope>
    <source>
        <strain evidence="3 4">WL48A</strain>
    </source>
</reference>
<evidence type="ECO:0008006" key="5">
    <source>
        <dbReference type="Google" id="ProtNLM"/>
    </source>
</evidence>
<evidence type="ECO:0000313" key="4">
    <source>
        <dbReference type="Proteomes" id="UP001560045"/>
    </source>
</evidence>
<protein>
    <recommendedName>
        <fullName evidence="5">PknH-like extracellular domain-containing protein</fullName>
    </recommendedName>
</protein>
<comment type="caution">
    <text evidence="3">The sequence shown here is derived from an EMBL/GenBank/DDBJ whole genome shotgun (WGS) entry which is preliminary data.</text>
</comment>
<keyword evidence="2" id="KW-0732">Signal</keyword>